<organism evidence="2 3">
    <name type="scientific">Odynerus spinipes</name>
    <dbReference type="NCBI Taxonomy" id="1348599"/>
    <lineage>
        <taxon>Eukaryota</taxon>
        <taxon>Metazoa</taxon>
        <taxon>Ecdysozoa</taxon>
        <taxon>Arthropoda</taxon>
        <taxon>Hexapoda</taxon>
        <taxon>Insecta</taxon>
        <taxon>Pterygota</taxon>
        <taxon>Neoptera</taxon>
        <taxon>Endopterygota</taxon>
        <taxon>Hymenoptera</taxon>
        <taxon>Apocrita</taxon>
        <taxon>Aculeata</taxon>
        <taxon>Vespoidea</taxon>
        <taxon>Vespidae</taxon>
        <taxon>Eumeninae</taxon>
        <taxon>Odynerus</taxon>
    </lineage>
</organism>
<evidence type="ECO:0000313" key="2">
    <source>
        <dbReference type="EMBL" id="KAK2575671.1"/>
    </source>
</evidence>
<accession>A0AAD9VI75</accession>
<evidence type="ECO:0000256" key="1">
    <source>
        <dbReference type="SAM" id="Coils"/>
    </source>
</evidence>
<dbReference type="AlphaFoldDB" id="A0AAD9VI75"/>
<dbReference type="PANTHER" id="PTHR23313">
    <property type="entry name" value="TSEC1-RELATED"/>
    <property type="match status" value="1"/>
</dbReference>
<dbReference type="Proteomes" id="UP001258017">
    <property type="component" value="Unassembled WGS sequence"/>
</dbReference>
<feature type="coiled-coil region" evidence="1">
    <location>
        <begin position="229"/>
        <end position="344"/>
    </location>
</feature>
<reference evidence="2" key="2">
    <citation type="journal article" date="2023" name="Commun. Biol.">
        <title>Intrasexual cuticular hydrocarbon dimorphism in a wasp sheds light on hydrocarbon biosynthesis genes in Hymenoptera.</title>
        <authorList>
            <person name="Moris V.C."/>
            <person name="Podsiadlowski L."/>
            <person name="Martin S."/>
            <person name="Oeyen J.P."/>
            <person name="Donath A."/>
            <person name="Petersen M."/>
            <person name="Wilbrandt J."/>
            <person name="Misof B."/>
            <person name="Liedtke D."/>
            <person name="Thamm M."/>
            <person name="Scheiner R."/>
            <person name="Schmitt T."/>
            <person name="Niehuis O."/>
        </authorList>
    </citation>
    <scope>NUCLEOTIDE SEQUENCE</scope>
    <source>
        <strain evidence="2">GBR_01_08_01A</strain>
    </source>
</reference>
<protein>
    <submittedName>
        <fullName evidence="2">Uncharacterized protein</fullName>
    </submittedName>
</protein>
<gene>
    <name evidence="2" type="ORF">KPH14_012064</name>
</gene>
<dbReference type="PANTHER" id="PTHR23313:SF0">
    <property type="entry name" value="TESTIS-EXPRESSED PROTEIN 9"/>
    <property type="match status" value="1"/>
</dbReference>
<comment type="caution">
    <text evidence="2">The sequence shown here is derived from an EMBL/GenBank/DDBJ whole genome shotgun (WGS) entry which is preliminary data.</text>
</comment>
<sequence length="386" mass="45190">MKKSREQKTAKLRYRSRWMRLSADPNGQQKYMTCLCIIDVLQASLLTQYFVVTPLYISTTALAFQSTRSLTLEKELHRLDKEVEVKTRHVLEEINFITNRHIHDSLSRRENGAHDIANVNKKNPECSAVTNDKLTQNNTFSLHTLTENSSNLSKQNFEKLPNQNGRSVKADNIVLCEGNSLENKTLTNFFKTKIDMLHNELRVIQLEYKNKDSYCEKLESENKKLDCSKLKLCNQLGSLKETVTKLENNNADLYGQNLALNAENFNLKKDMEGLKKEIKTLSNQLNNYDLRLNRSLEENEKLKNTIKFNRLEEKELRDQVRKLTEEKKQEIKHLEKQRLELHRAFKKQLLLIDNLKKQNAFLIAFERVQLAEEDFSKLLSWKPDNS</sequence>
<proteinExistence type="predicted"/>
<reference evidence="2" key="1">
    <citation type="submission" date="2021-08" db="EMBL/GenBank/DDBJ databases">
        <authorList>
            <person name="Misof B."/>
            <person name="Oliver O."/>
            <person name="Podsiadlowski L."/>
            <person name="Donath A."/>
            <person name="Peters R."/>
            <person name="Mayer C."/>
            <person name="Rust J."/>
            <person name="Gunkel S."/>
            <person name="Lesny P."/>
            <person name="Martin S."/>
            <person name="Oeyen J.P."/>
            <person name="Petersen M."/>
            <person name="Panagiotis P."/>
            <person name="Wilbrandt J."/>
            <person name="Tanja T."/>
        </authorList>
    </citation>
    <scope>NUCLEOTIDE SEQUENCE</scope>
    <source>
        <strain evidence="2">GBR_01_08_01A</strain>
        <tissue evidence="2">Thorax + abdomen</tissue>
    </source>
</reference>
<evidence type="ECO:0000313" key="3">
    <source>
        <dbReference type="Proteomes" id="UP001258017"/>
    </source>
</evidence>
<keyword evidence="3" id="KW-1185">Reference proteome</keyword>
<name>A0AAD9VI75_9HYME</name>
<dbReference type="Gene3D" id="1.10.287.1490">
    <property type="match status" value="1"/>
</dbReference>
<keyword evidence="1" id="KW-0175">Coiled coil</keyword>
<dbReference type="EMBL" id="JAIFRP010004410">
    <property type="protein sequence ID" value="KAK2575671.1"/>
    <property type="molecule type" value="Genomic_DNA"/>
</dbReference>